<accession>A0ABD2YTX2</accession>
<dbReference type="Proteomes" id="UP001630127">
    <property type="component" value="Unassembled WGS sequence"/>
</dbReference>
<comment type="caution">
    <text evidence="1">The sequence shown here is derived from an EMBL/GenBank/DDBJ whole genome shotgun (WGS) entry which is preliminary data.</text>
</comment>
<dbReference type="EMBL" id="JBJUIK010000012">
    <property type="protein sequence ID" value="KAL3510316.1"/>
    <property type="molecule type" value="Genomic_DNA"/>
</dbReference>
<evidence type="ECO:0000313" key="2">
    <source>
        <dbReference type="Proteomes" id="UP001630127"/>
    </source>
</evidence>
<reference evidence="1 2" key="1">
    <citation type="submission" date="2024-11" db="EMBL/GenBank/DDBJ databases">
        <title>A near-complete genome assembly of Cinchona calisaya.</title>
        <authorList>
            <person name="Lian D.C."/>
            <person name="Zhao X.W."/>
            <person name="Wei L."/>
        </authorList>
    </citation>
    <scope>NUCLEOTIDE SEQUENCE [LARGE SCALE GENOMIC DNA]</scope>
    <source>
        <tissue evidence="1">Nenye</tissue>
    </source>
</reference>
<protein>
    <submittedName>
        <fullName evidence="1">Uncharacterized protein</fullName>
    </submittedName>
</protein>
<sequence>MPSNGTNNIIATVGSSDVNIYRGSGANSSIAVVSTIVGGNNNNSSVVAVSTTVVTMVPITGATVSTIAKFKEDAQAQFQDKETPATNVVVEIEEPPASIKEVTLSLIN</sequence>
<evidence type="ECO:0000313" key="1">
    <source>
        <dbReference type="EMBL" id="KAL3510316.1"/>
    </source>
</evidence>
<name>A0ABD2YTX2_9GENT</name>
<keyword evidence="2" id="KW-1185">Reference proteome</keyword>
<proteinExistence type="predicted"/>
<dbReference type="AlphaFoldDB" id="A0ABD2YTX2"/>
<gene>
    <name evidence="1" type="ORF">ACH5RR_029717</name>
</gene>
<organism evidence="1 2">
    <name type="scientific">Cinchona calisaya</name>
    <dbReference type="NCBI Taxonomy" id="153742"/>
    <lineage>
        <taxon>Eukaryota</taxon>
        <taxon>Viridiplantae</taxon>
        <taxon>Streptophyta</taxon>
        <taxon>Embryophyta</taxon>
        <taxon>Tracheophyta</taxon>
        <taxon>Spermatophyta</taxon>
        <taxon>Magnoliopsida</taxon>
        <taxon>eudicotyledons</taxon>
        <taxon>Gunneridae</taxon>
        <taxon>Pentapetalae</taxon>
        <taxon>asterids</taxon>
        <taxon>lamiids</taxon>
        <taxon>Gentianales</taxon>
        <taxon>Rubiaceae</taxon>
        <taxon>Cinchonoideae</taxon>
        <taxon>Cinchoneae</taxon>
        <taxon>Cinchona</taxon>
    </lineage>
</organism>